<feature type="region of interest" description="Disordered" evidence="1">
    <location>
        <begin position="1"/>
        <end position="26"/>
    </location>
</feature>
<proteinExistence type="predicted"/>
<sequence length="696" mass="78709">MLTHRKTKSTSALSSDANEGSGKPKKNLTIQSTVYEKYERKCYEAPRLSKRQFSVFIALLSGILGALCYQIFYLDRSIPELSFMLPADSVRNLFEKMNAMDWSKRMRDDFFASFDLKPSTQQTGDTDRPGVQLAQNNTVGYSPIVMLPGFTSTGLEIWEGRECSRAYFRQRIWGTARMLQQFMMNQRCWLEHVMLNRSSGLDPDGVKLRPAAGLEAADYVIGGYWVWGKIIENLADIGYDTNTMYMASFDWRLAPFLLEKRDRYFTKLRYMIEMAKTSNQDRKVVIIAHSYASQVWFYFMKWVESDQGGKQGNRWIDQNIEAFISIAGSMLGATKSVSALLSGEMKDTAELGGLAKILGYFFGHPARALLARSWPSVSTMLPIGGNTLWGNSTFAPDDLTSRFATPSSDSTGEEANRYGRDDIQSPHMKDLNMKFNKEVDEHIASHGSNGLIVRFGADSDSPNITANELLEFLGNVDESLRYFHAQAKTNEVASNPSDPKYDNRKYWTNPLTASLPHAPKMKLFCLYGIGKPVERAYMYKRSPRTIDESIQSTCDSESAADECSRIVPHILNTEYMDPPWIKAGIHFVDGDGTVPLLSLGYMCARGWRPTEEEKARGWDLNPGNVDVRSREFIHNPVSLIKDPRGGPETSDHVDIMGNHALIRDVLHIVAREYDKVPDRVLSEIHQIAERVHIPEE</sequence>
<feature type="compositionally biased region" description="Basic and acidic residues" evidence="1">
    <location>
        <begin position="414"/>
        <end position="423"/>
    </location>
</feature>
<dbReference type="EMBL" id="FR824451">
    <property type="protein sequence ID" value="CCA26737.1"/>
    <property type="molecule type" value="Genomic_DNA"/>
</dbReference>
<feature type="transmembrane region" description="Helical" evidence="2">
    <location>
        <begin position="53"/>
        <end position="74"/>
    </location>
</feature>
<feature type="compositionally biased region" description="Polar residues" evidence="1">
    <location>
        <begin position="9"/>
        <end position="18"/>
    </location>
</feature>
<dbReference type="InterPro" id="IPR003386">
    <property type="entry name" value="LACT/PDAT_acylTrfase"/>
</dbReference>
<protein>
    <submittedName>
        <fullName evidence="3">Uncharacterized protein AlNc14C408G11431</fullName>
    </submittedName>
</protein>
<feature type="region of interest" description="Disordered" evidence="1">
    <location>
        <begin position="403"/>
        <end position="423"/>
    </location>
</feature>
<dbReference type="Pfam" id="PF02450">
    <property type="entry name" value="LCAT"/>
    <property type="match status" value="1"/>
</dbReference>
<evidence type="ECO:0000313" key="3">
    <source>
        <dbReference type="EMBL" id="CCA26737.1"/>
    </source>
</evidence>
<reference evidence="3" key="1">
    <citation type="journal article" date="2011" name="PLoS Biol.">
        <title>Gene gain and loss during evolution of obligate parasitism in the white rust pathogen of Arabidopsis thaliana.</title>
        <authorList>
            <person name="Kemen E."/>
            <person name="Gardiner A."/>
            <person name="Schultz-Larsen T."/>
            <person name="Kemen A.C."/>
            <person name="Balmuth A.L."/>
            <person name="Robert-Seilaniantz A."/>
            <person name="Bailey K."/>
            <person name="Holub E."/>
            <person name="Studholme D.J."/>
            <person name="Maclean D."/>
            <person name="Jones J.D."/>
        </authorList>
    </citation>
    <scope>NUCLEOTIDE SEQUENCE</scope>
</reference>
<dbReference type="InterPro" id="IPR029058">
    <property type="entry name" value="AB_hydrolase_fold"/>
</dbReference>
<gene>
    <name evidence="3" type="primary">AlNc14C408G11431</name>
    <name evidence="3" type="ORF">ALNC14_128810</name>
</gene>
<dbReference type="Gene3D" id="3.40.50.1820">
    <property type="entry name" value="alpha/beta hydrolase"/>
    <property type="match status" value="1"/>
</dbReference>
<organism evidence="3">
    <name type="scientific">Albugo laibachii Nc14</name>
    <dbReference type="NCBI Taxonomy" id="890382"/>
    <lineage>
        <taxon>Eukaryota</taxon>
        <taxon>Sar</taxon>
        <taxon>Stramenopiles</taxon>
        <taxon>Oomycota</taxon>
        <taxon>Peronosporomycetes</taxon>
        <taxon>Albuginales</taxon>
        <taxon>Albuginaceae</taxon>
        <taxon>Albugo</taxon>
    </lineage>
</organism>
<accession>F0WZ22</accession>
<dbReference type="HOGENOM" id="CLU_016065_2_0_1"/>
<reference evidence="3" key="2">
    <citation type="submission" date="2011-02" db="EMBL/GenBank/DDBJ databases">
        <authorList>
            <person name="MacLean D."/>
        </authorList>
    </citation>
    <scope>NUCLEOTIDE SEQUENCE</scope>
</reference>
<keyword evidence="2" id="KW-0812">Transmembrane</keyword>
<dbReference type="PANTHER" id="PTHR11440">
    <property type="entry name" value="LECITHIN-CHOLESTEROL ACYLTRANSFERASE-RELATED"/>
    <property type="match status" value="1"/>
</dbReference>
<keyword evidence="2" id="KW-1133">Transmembrane helix</keyword>
<dbReference type="GO" id="GO:0008374">
    <property type="term" value="F:O-acyltransferase activity"/>
    <property type="evidence" value="ECO:0007669"/>
    <property type="project" value="InterPro"/>
</dbReference>
<name>F0WZ22_9STRA</name>
<dbReference type="AlphaFoldDB" id="F0WZ22"/>
<evidence type="ECO:0000256" key="1">
    <source>
        <dbReference type="SAM" id="MobiDB-lite"/>
    </source>
</evidence>
<evidence type="ECO:0000256" key="2">
    <source>
        <dbReference type="SAM" id="Phobius"/>
    </source>
</evidence>
<keyword evidence="2" id="KW-0472">Membrane</keyword>
<dbReference type="GO" id="GO:0006629">
    <property type="term" value="P:lipid metabolic process"/>
    <property type="evidence" value="ECO:0007669"/>
    <property type="project" value="InterPro"/>
</dbReference>
<dbReference type="SUPFAM" id="SSF53474">
    <property type="entry name" value="alpha/beta-Hydrolases"/>
    <property type="match status" value="1"/>
</dbReference>